<feature type="compositionally biased region" description="Basic and acidic residues" evidence="1">
    <location>
        <begin position="295"/>
        <end position="320"/>
    </location>
</feature>
<name>A0A8H7PH11_MORIS</name>
<protein>
    <recommendedName>
        <fullName evidence="4">Neuroguidin</fullName>
    </recommendedName>
</protein>
<evidence type="ECO:0000313" key="2">
    <source>
        <dbReference type="EMBL" id="KAG2173685.1"/>
    </source>
</evidence>
<feature type="region of interest" description="Disordered" evidence="1">
    <location>
        <begin position="129"/>
        <end position="198"/>
    </location>
</feature>
<dbReference type="OrthoDB" id="203440at2759"/>
<dbReference type="EMBL" id="JAEPQZ010000014">
    <property type="protein sequence ID" value="KAG2173685.1"/>
    <property type="molecule type" value="Genomic_DNA"/>
</dbReference>
<comment type="caution">
    <text evidence="2">The sequence shown here is derived from an EMBL/GenBank/DDBJ whole genome shotgun (WGS) entry which is preliminary data.</text>
</comment>
<feature type="compositionally biased region" description="Basic and acidic residues" evidence="1">
    <location>
        <begin position="180"/>
        <end position="198"/>
    </location>
</feature>
<dbReference type="GO" id="GO:0032040">
    <property type="term" value="C:small-subunit processome"/>
    <property type="evidence" value="ECO:0007669"/>
    <property type="project" value="TreeGrafter"/>
</dbReference>
<evidence type="ECO:0008006" key="4">
    <source>
        <dbReference type="Google" id="ProtNLM"/>
    </source>
</evidence>
<keyword evidence="3" id="KW-1185">Reference proteome</keyword>
<dbReference type="InterPro" id="IPR007146">
    <property type="entry name" value="Sas10/Utp3/C1D"/>
</dbReference>
<sequence length="353" mass="40607">MPSLTDSKGKMSSDAAKFPQLMKELESKTDEVMNQLKPILSKVSAGEIKTSKGISFLEAKYHILLQYISNLAFIIQLKLSGKQVEGHPVVQSLIELRVILEKMKPVEQKLKYQIDKVVRTAVVGQQDNEMTNSRSAVSDPLAFKPNPMGLVSKDGEDDEDEADKSGVYRPPKLAPVTYEEDIRTSSKKDKNQNRLMEKASRSRIMRDLMEEMGDRPEEVDALGGVNEGMGFGDKLDRQMQEKDQYEENNYVRLAVTRKEKKRMQNNNRMRFDNEFDNLNDFSNLVGIQDVEEQENERLRNVMTRKNRDEGRGEKRSREDQGLFDDLEEGGGMNRFQKQRRFVKSKSNKKKGRK</sequence>
<proteinExistence type="predicted"/>
<dbReference type="PANTHER" id="PTHR13237:SF9">
    <property type="entry name" value="NEUROGUIDIN"/>
    <property type="match status" value="1"/>
</dbReference>
<dbReference type="GO" id="GO:0000462">
    <property type="term" value="P:maturation of SSU-rRNA from tricistronic rRNA transcript (SSU-rRNA, 5.8S rRNA, LSU-rRNA)"/>
    <property type="evidence" value="ECO:0007669"/>
    <property type="project" value="TreeGrafter"/>
</dbReference>
<dbReference type="Pfam" id="PF04000">
    <property type="entry name" value="Sas10_Utp3"/>
    <property type="match status" value="1"/>
</dbReference>
<gene>
    <name evidence="2" type="ORF">INT43_005105</name>
</gene>
<feature type="compositionally biased region" description="Basic residues" evidence="1">
    <location>
        <begin position="336"/>
        <end position="353"/>
    </location>
</feature>
<accession>A0A8H7PH11</accession>
<dbReference type="AlphaFoldDB" id="A0A8H7PH11"/>
<dbReference type="PANTHER" id="PTHR13237">
    <property type="entry name" value="SOMETHING ABOUT SILENCING PROTEIN 10-RELATED"/>
    <property type="match status" value="1"/>
</dbReference>
<evidence type="ECO:0000313" key="3">
    <source>
        <dbReference type="Proteomes" id="UP000654370"/>
    </source>
</evidence>
<feature type="region of interest" description="Disordered" evidence="1">
    <location>
        <begin position="295"/>
        <end position="353"/>
    </location>
</feature>
<dbReference type="Proteomes" id="UP000654370">
    <property type="component" value="Unassembled WGS sequence"/>
</dbReference>
<reference evidence="2" key="1">
    <citation type="submission" date="2020-12" db="EMBL/GenBank/DDBJ databases">
        <title>Metabolic potential, ecology and presence of endohyphal bacteria is reflected in genomic diversity of Mucoromycotina.</title>
        <authorList>
            <person name="Muszewska A."/>
            <person name="Okrasinska A."/>
            <person name="Steczkiewicz K."/>
            <person name="Drgas O."/>
            <person name="Orlowska M."/>
            <person name="Perlinska-Lenart U."/>
            <person name="Aleksandrzak-Piekarczyk T."/>
            <person name="Szatraj K."/>
            <person name="Zielenkiewicz U."/>
            <person name="Pilsyk S."/>
            <person name="Malc E."/>
            <person name="Mieczkowski P."/>
            <person name="Kruszewska J.S."/>
            <person name="Biernat P."/>
            <person name="Pawlowska J."/>
        </authorList>
    </citation>
    <scope>NUCLEOTIDE SEQUENCE</scope>
    <source>
        <strain evidence="2">WA0000067209</strain>
    </source>
</reference>
<evidence type="ECO:0000256" key="1">
    <source>
        <dbReference type="SAM" id="MobiDB-lite"/>
    </source>
</evidence>
<organism evidence="2 3">
    <name type="scientific">Mortierella isabellina</name>
    <name type="common">Filamentous fungus</name>
    <name type="synonym">Umbelopsis isabellina</name>
    <dbReference type="NCBI Taxonomy" id="91625"/>
    <lineage>
        <taxon>Eukaryota</taxon>
        <taxon>Fungi</taxon>
        <taxon>Fungi incertae sedis</taxon>
        <taxon>Mucoromycota</taxon>
        <taxon>Mucoromycotina</taxon>
        <taxon>Umbelopsidomycetes</taxon>
        <taxon>Umbelopsidales</taxon>
        <taxon>Umbelopsidaceae</taxon>
        <taxon>Umbelopsis</taxon>
    </lineage>
</organism>